<dbReference type="EMBL" id="FQVC01000005">
    <property type="protein sequence ID" value="SHF17220.1"/>
    <property type="molecule type" value="Genomic_DNA"/>
</dbReference>
<name>A0A0F5LVI1_9HYPH</name>
<dbReference type="RefSeq" id="WP_046134484.1">
    <property type="nucleotide sequence ID" value="NZ_FQVC01000005.1"/>
</dbReference>
<dbReference type="Pfam" id="PF03795">
    <property type="entry name" value="YCII"/>
    <property type="match status" value="1"/>
</dbReference>
<comment type="similarity">
    <text evidence="1">Belongs to the YciI family.</text>
</comment>
<dbReference type="InterPro" id="IPR005545">
    <property type="entry name" value="YCII"/>
</dbReference>
<evidence type="ECO:0000313" key="3">
    <source>
        <dbReference type="EMBL" id="KKB85647.1"/>
    </source>
</evidence>
<dbReference type="OrthoDB" id="2293521at2"/>
<evidence type="ECO:0000313" key="4">
    <source>
        <dbReference type="EMBL" id="SHF17220.1"/>
    </source>
</evidence>
<dbReference type="PATRIC" id="fig|1121477.3.peg.2369"/>
<dbReference type="Gene3D" id="3.30.70.1060">
    <property type="entry name" value="Dimeric alpha+beta barrel"/>
    <property type="match status" value="1"/>
</dbReference>
<dbReference type="Proteomes" id="UP000184533">
    <property type="component" value="Unassembled WGS sequence"/>
</dbReference>
<evidence type="ECO:0000259" key="2">
    <source>
        <dbReference type="Pfam" id="PF03795"/>
    </source>
</evidence>
<accession>A0A0F5LVI1</accession>
<keyword evidence="5" id="KW-1185">Reference proteome</keyword>
<dbReference type="STRING" id="1121477.SAMN02745223_01939"/>
<evidence type="ECO:0000256" key="1">
    <source>
        <dbReference type="ARBA" id="ARBA00007689"/>
    </source>
</evidence>
<dbReference type="EMBL" id="LAJF01000054">
    <property type="protein sequence ID" value="KKB85647.1"/>
    <property type="molecule type" value="Genomic_DNA"/>
</dbReference>
<dbReference type="InterPro" id="IPR051807">
    <property type="entry name" value="Sec-metab_biosynth-assoc"/>
</dbReference>
<proteinExistence type="inferred from homology"/>
<reference evidence="4 6" key="2">
    <citation type="submission" date="2016-11" db="EMBL/GenBank/DDBJ databases">
        <authorList>
            <person name="Jaros S."/>
            <person name="Januszkiewicz K."/>
            <person name="Wedrychowicz H."/>
        </authorList>
    </citation>
    <scope>NUCLEOTIDE SEQUENCE [LARGE SCALE GENOMIC DNA]</scope>
    <source>
        <strain evidence="4 6">DSM 17137</strain>
    </source>
</reference>
<gene>
    <name evidence="4" type="ORF">SAMN02745223_01939</name>
    <name evidence="3" type="ORF">VW29_06395</name>
</gene>
<evidence type="ECO:0000313" key="6">
    <source>
        <dbReference type="Proteomes" id="UP000184533"/>
    </source>
</evidence>
<dbReference type="SUPFAM" id="SSF54909">
    <property type="entry name" value="Dimeric alpha+beta barrel"/>
    <property type="match status" value="1"/>
</dbReference>
<reference evidence="3 5" key="1">
    <citation type="submission" date="2015-03" db="EMBL/GenBank/DDBJ databases">
        <authorList>
            <person name="Hassan Y.I."/>
            <person name="Lepp D."/>
            <person name="Zhou T."/>
        </authorList>
    </citation>
    <scope>NUCLEOTIDE SEQUENCE [LARGE SCALE GENOMIC DNA]</scope>
    <source>
        <strain evidence="3 5">DSM 17137</strain>
    </source>
</reference>
<dbReference type="InterPro" id="IPR011008">
    <property type="entry name" value="Dimeric_a/b-barrel"/>
</dbReference>
<feature type="domain" description="YCII-related" evidence="2">
    <location>
        <begin position="1"/>
        <end position="87"/>
    </location>
</feature>
<organism evidence="3 5">
    <name type="scientific">Devosia limi DSM 17137</name>
    <dbReference type="NCBI Taxonomy" id="1121477"/>
    <lineage>
        <taxon>Bacteria</taxon>
        <taxon>Pseudomonadati</taxon>
        <taxon>Pseudomonadota</taxon>
        <taxon>Alphaproteobacteria</taxon>
        <taxon>Hyphomicrobiales</taxon>
        <taxon>Devosiaceae</taxon>
        <taxon>Devosia</taxon>
    </lineage>
</organism>
<dbReference type="PANTHER" id="PTHR33606">
    <property type="entry name" value="PROTEIN YCII"/>
    <property type="match status" value="1"/>
</dbReference>
<dbReference type="Proteomes" id="UP000033608">
    <property type="component" value="Unassembled WGS sequence"/>
</dbReference>
<dbReference type="AlphaFoldDB" id="A0A0F5LVI1"/>
<evidence type="ECO:0000313" key="5">
    <source>
        <dbReference type="Proteomes" id="UP000033608"/>
    </source>
</evidence>
<protein>
    <recommendedName>
        <fullName evidence="2">YCII-related domain-containing protein</fullName>
    </recommendedName>
</protein>
<sequence>MLFAIIAQDQPDGVEHRMAVRPTHLEHLKTLGDKLVFAGPFLDENEKPYGSLMVIEAASLEEAKAMAAADPFAREKVFASYEVRRWNWGINNPDKRGQ</sequence>
<dbReference type="PANTHER" id="PTHR33606:SF3">
    <property type="entry name" value="PROTEIN YCII"/>
    <property type="match status" value="1"/>
</dbReference>